<evidence type="ECO:0000256" key="4">
    <source>
        <dbReference type="ARBA" id="ARBA00022692"/>
    </source>
</evidence>
<feature type="transmembrane region" description="Helical" evidence="7">
    <location>
        <begin position="7"/>
        <end position="25"/>
    </location>
</feature>
<evidence type="ECO:0000313" key="10">
    <source>
        <dbReference type="EMBL" id="RFU67706.1"/>
    </source>
</evidence>
<dbReference type="PANTHER" id="PTHR34582:SF7">
    <property type="entry name" value="UPF0702 TRANSMEMBRANE PROTEIN YDFS"/>
    <property type="match status" value="1"/>
</dbReference>
<dbReference type="RefSeq" id="WP_117327413.1">
    <property type="nucleotide sequence ID" value="NZ_QVTE01000040.1"/>
</dbReference>
<accession>A0A372LMR9</accession>
<evidence type="ECO:0000256" key="1">
    <source>
        <dbReference type="ARBA" id="ARBA00004651"/>
    </source>
</evidence>
<gene>
    <name evidence="10" type="ORF">D0469_14275</name>
</gene>
<evidence type="ECO:0000259" key="9">
    <source>
        <dbReference type="Pfam" id="PF20730"/>
    </source>
</evidence>
<comment type="subcellular location">
    <subcellularLocation>
        <location evidence="1">Cell membrane</location>
        <topology evidence="1">Multi-pass membrane protein</topology>
    </subcellularLocation>
</comment>
<keyword evidence="3" id="KW-1003">Cell membrane</keyword>
<comment type="similarity">
    <text evidence="2">Belongs to the UPF0702 family.</text>
</comment>
<keyword evidence="11" id="KW-1185">Reference proteome</keyword>
<dbReference type="GO" id="GO:0005886">
    <property type="term" value="C:plasma membrane"/>
    <property type="evidence" value="ECO:0007669"/>
    <property type="project" value="UniProtKB-SubCell"/>
</dbReference>
<dbReference type="EMBL" id="QVTE01000040">
    <property type="protein sequence ID" value="RFU67706.1"/>
    <property type="molecule type" value="Genomic_DNA"/>
</dbReference>
<feature type="domain" description="YetF-like N-terminal transmembrane" evidence="9">
    <location>
        <begin position="5"/>
        <end position="77"/>
    </location>
</feature>
<dbReference type="Pfam" id="PF20730">
    <property type="entry name" value="YetF_N"/>
    <property type="match status" value="1"/>
</dbReference>
<proteinExistence type="inferred from homology"/>
<evidence type="ECO:0000256" key="2">
    <source>
        <dbReference type="ARBA" id="ARBA00006448"/>
    </source>
</evidence>
<feature type="transmembrane region" description="Helical" evidence="7">
    <location>
        <begin position="59"/>
        <end position="81"/>
    </location>
</feature>
<protein>
    <submittedName>
        <fullName evidence="10">DUF421 domain-containing protein</fullName>
    </submittedName>
</protein>
<feature type="transmembrane region" description="Helical" evidence="7">
    <location>
        <begin position="37"/>
        <end position="53"/>
    </location>
</feature>
<evidence type="ECO:0000256" key="7">
    <source>
        <dbReference type="SAM" id="Phobius"/>
    </source>
</evidence>
<reference evidence="10 11" key="1">
    <citation type="submission" date="2018-08" db="EMBL/GenBank/DDBJ databases">
        <title>Bacillus chawlae sp. nov., Bacillus glennii sp. nov., and Bacillus saganii sp. nov. Isolated from the Vehicle Assembly Building at Kennedy Space Center where the Viking Spacecraft were Assembled.</title>
        <authorList>
            <person name="Seuylemezian A."/>
            <person name="Vaishampayan P."/>
        </authorList>
    </citation>
    <scope>NUCLEOTIDE SEQUENCE [LARGE SCALE GENOMIC DNA]</scope>
    <source>
        <strain evidence="10 11">V47-23a</strain>
    </source>
</reference>
<organism evidence="10 11">
    <name type="scientific">Peribacillus saganii</name>
    <dbReference type="NCBI Taxonomy" id="2303992"/>
    <lineage>
        <taxon>Bacteria</taxon>
        <taxon>Bacillati</taxon>
        <taxon>Bacillota</taxon>
        <taxon>Bacilli</taxon>
        <taxon>Bacillales</taxon>
        <taxon>Bacillaceae</taxon>
        <taxon>Peribacillus</taxon>
    </lineage>
</organism>
<dbReference type="PANTHER" id="PTHR34582">
    <property type="entry name" value="UPF0702 TRANSMEMBRANE PROTEIN YCAP"/>
    <property type="match status" value="1"/>
</dbReference>
<dbReference type="InterPro" id="IPR007353">
    <property type="entry name" value="DUF421"/>
</dbReference>
<comment type="caution">
    <text evidence="10">The sequence shown here is derived from an EMBL/GenBank/DDBJ whole genome shotgun (WGS) entry which is preliminary data.</text>
</comment>
<keyword evidence="6 7" id="KW-0472">Membrane</keyword>
<evidence type="ECO:0000313" key="11">
    <source>
        <dbReference type="Proteomes" id="UP000264541"/>
    </source>
</evidence>
<dbReference type="Gene3D" id="3.30.240.20">
    <property type="entry name" value="bsu07140 like domains"/>
    <property type="match status" value="2"/>
</dbReference>
<dbReference type="AlphaFoldDB" id="A0A372LMR9"/>
<name>A0A372LMR9_9BACI</name>
<evidence type="ECO:0000256" key="3">
    <source>
        <dbReference type="ARBA" id="ARBA00022475"/>
    </source>
</evidence>
<keyword evidence="5 7" id="KW-1133">Transmembrane helix</keyword>
<keyword evidence="4 7" id="KW-0812">Transmembrane</keyword>
<evidence type="ECO:0000256" key="6">
    <source>
        <dbReference type="ARBA" id="ARBA00023136"/>
    </source>
</evidence>
<dbReference type="InterPro" id="IPR048454">
    <property type="entry name" value="YetF_N"/>
</dbReference>
<feature type="domain" description="YetF C-terminal" evidence="8">
    <location>
        <begin position="82"/>
        <end position="181"/>
    </location>
</feature>
<dbReference type="InterPro" id="IPR023090">
    <property type="entry name" value="UPF0702_alpha/beta_dom_sf"/>
</dbReference>
<dbReference type="Proteomes" id="UP000264541">
    <property type="component" value="Unassembled WGS sequence"/>
</dbReference>
<sequence>MTGSMEIVLRTLTAFILLWLFIKIYGKQIISHKTYHLYIASITLGTIAGNLAFNIKIKFLYFVVAFVTMGFVVIILNTTALKSRTYRKWISGMPTTVIEKGQVLETNMRRMGYSFDSLSQALRHKGIFDFEEVEHALLEVNGDLSVLKKPQYRNITRNDLHILTPATMFPIELIMDGKMIKPDPGKEDYGTLLKEELTRRNISIKDVSYAVVGTNGRLYLDMYQDFPAKGTQEELAFIVKSD</sequence>
<evidence type="ECO:0000256" key="5">
    <source>
        <dbReference type="ARBA" id="ARBA00022989"/>
    </source>
</evidence>
<dbReference type="Pfam" id="PF04239">
    <property type="entry name" value="DUF421"/>
    <property type="match status" value="1"/>
</dbReference>
<dbReference type="OrthoDB" id="9778331at2"/>
<evidence type="ECO:0000259" key="8">
    <source>
        <dbReference type="Pfam" id="PF04239"/>
    </source>
</evidence>